<dbReference type="InterPro" id="IPR023696">
    <property type="entry name" value="Ureohydrolase_dom_sf"/>
</dbReference>
<evidence type="ECO:0000313" key="26">
    <source>
        <dbReference type="EMBL" id="KAJ8922638.1"/>
    </source>
</evidence>
<feature type="binding site" evidence="23">
    <location>
        <position position="94"/>
    </location>
    <ligand>
        <name>substrate</name>
    </ligand>
</feature>
<keyword evidence="8" id="KW-0963">Cytoplasm</keyword>
<keyword evidence="13" id="KW-0805">Transcription regulation</keyword>
<evidence type="ECO:0000313" key="27">
    <source>
        <dbReference type="Proteomes" id="UP001159042"/>
    </source>
</evidence>
<evidence type="ECO:0000256" key="17">
    <source>
        <dbReference type="ARBA" id="ARBA00041964"/>
    </source>
</evidence>
<keyword evidence="9" id="KW-0678">Repressor</keyword>
<dbReference type="Proteomes" id="UP001159042">
    <property type="component" value="Unassembled WGS sequence"/>
</dbReference>
<dbReference type="PRINTS" id="PR01270">
    <property type="entry name" value="HDASUPER"/>
</dbReference>
<feature type="binding site" evidence="24">
    <location>
        <position position="260"/>
    </location>
    <ligand>
        <name>a divalent metal cation</name>
        <dbReference type="ChEBI" id="CHEBI:60240"/>
    </ligand>
</feature>
<evidence type="ECO:0000256" key="9">
    <source>
        <dbReference type="ARBA" id="ARBA00022491"/>
    </source>
</evidence>
<evidence type="ECO:0000256" key="6">
    <source>
        <dbReference type="ARBA" id="ARBA00012111"/>
    </source>
</evidence>
<feature type="domain" description="Histone deacetylase" evidence="25">
    <location>
        <begin position="25"/>
        <end position="313"/>
    </location>
</feature>
<dbReference type="InterPro" id="IPR023801">
    <property type="entry name" value="His_deacetylse_dom"/>
</dbReference>
<dbReference type="GO" id="GO:0005737">
    <property type="term" value="C:cytoplasm"/>
    <property type="evidence" value="ECO:0007669"/>
    <property type="project" value="UniProtKB-SubCell"/>
</dbReference>
<dbReference type="PIRSF" id="PIRSF037913">
    <property type="entry name" value="His_deacetylse_1"/>
    <property type="match status" value="1"/>
</dbReference>
<feature type="binding site" evidence="23">
    <location>
        <position position="144"/>
    </location>
    <ligand>
        <name>substrate</name>
    </ligand>
</feature>
<name>A0AAV8W8B8_9CUCU</name>
<comment type="subcellular location">
    <subcellularLocation>
        <location evidence="3">Chromosome</location>
    </subcellularLocation>
    <subcellularLocation>
        <location evidence="4">Cytoplasm</location>
    </subcellularLocation>
    <subcellularLocation>
        <location evidence="2">Nucleus</location>
    </subcellularLocation>
</comment>
<feature type="active site" description="Proton acceptor" evidence="22">
    <location>
        <position position="136"/>
    </location>
</feature>
<comment type="catalytic activity">
    <reaction evidence="19">
        <text>N(6)-acetyl-L-lysyl-[protein] + H2O = L-lysyl-[protein] + acetate</text>
        <dbReference type="Rhea" id="RHEA:58108"/>
        <dbReference type="Rhea" id="RHEA-COMP:9752"/>
        <dbReference type="Rhea" id="RHEA-COMP:10731"/>
        <dbReference type="ChEBI" id="CHEBI:15377"/>
        <dbReference type="ChEBI" id="CHEBI:29969"/>
        <dbReference type="ChEBI" id="CHEBI:30089"/>
        <dbReference type="ChEBI" id="CHEBI:61930"/>
    </reaction>
    <physiologicalReaction direction="left-to-right" evidence="19">
        <dbReference type="Rhea" id="RHEA:58109"/>
    </physiologicalReaction>
</comment>
<dbReference type="GO" id="GO:0031507">
    <property type="term" value="P:heterochromatin formation"/>
    <property type="evidence" value="ECO:0007669"/>
    <property type="project" value="TreeGrafter"/>
</dbReference>
<evidence type="ECO:0000256" key="23">
    <source>
        <dbReference type="PIRSR" id="PIRSR037913-2"/>
    </source>
</evidence>
<keyword evidence="10 24" id="KW-0479">Metal-binding</keyword>
<protein>
    <recommendedName>
        <fullName evidence="16">Histone deacetylase 8</fullName>
        <ecNumber evidence="6">3.5.1.98</ecNumber>
    </recommendedName>
    <alternativeName>
        <fullName evidence="17">Protein deacetylase HDAC8</fullName>
    </alternativeName>
    <alternativeName>
        <fullName evidence="18">Protein decrotonylase HDAC8</fullName>
    </alternativeName>
</protein>
<keyword evidence="15" id="KW-0539">Nucleus</keyword>
<keyword evidence="14" id="KW-0804">Transcription</keyword>
<feature type="binding site" evidence="24">
    <location>
        <position position="173"/>
    </location>
    <ligand>
        <name>a divalent metal cation</name>
        <dbReference type="ChEBI" id="CHEBI:60240"/>
    </ligand>
</feature>
<gene>
    <name evidence="26" type="ORF">NQ315_007670</name>
</gene>
<feature type="binding site" evidence="23">
    <location>
        <position position="299"/>
    </location>
    <ligand>
        <name>substrate</name>
    </ligand>
</feature>
<dbReference type="EC" id="3.5.1.98" evidence="6"/>
<dbReference type="PRINTS" id="PR01271">
    <property type="entry name" value="HISDACETLASE"/>
</dbReference>
<feature type="binding site" evidence="24">
    <location>
        <position position="171"/>
    </location>
    <ligand>
        <name>a divalent metal cation</name>
        <dbReference type="ChEBI" id="CHEBI:60240"/>
    </ligand>
</feature>
<keyword evidence="27" id="KW-1185">Reference proteome</keyword>
<evidence type="ECO:0000256" key="18">
    <source>
        <dbReference type="ARBA" id="ARBA00042783"/>
    </source>
</evidence>
<dbReference type="InterPro" id="IPR037138">
    <property type="entry name" value="His_deacetylse_dom_sf"/>
</dbReference>
<dbReference type="InterPro" id="IPR000286">
    <property type="entry name" value="HDACs"/>
</dbReference>
<evidence type="ECO:0000256" key="16">
    <source>
        <dbReference type="ARBA" id="ARBA00040347"/>
    </source>
</evidence>
<evidence type="ECO:0000256" key="19">
    <source>
        <dbReference type="ARBA" id="ARBA00049136"/>
    </source>
</evidence>
<evidence type="ECO:0000259" key="25">
    <source>
        <dbReference type="Pfam" id="PF00850"/>
    </source>
</evidence>
<reference evidence="26 27" key="1">
    <citation type="journal article" date="2023" name="Insect Mol. Biol.">
        <title>Genome sequencing provides insights into the evolution of gene families encoding plant cell wall-degrading enzymes in longhorned beetles.</title>
        <authorList>
            <person name="Shin N.R."/>
            <person name="Okamura Y."/>
            <person name="Kirsch R."/>
            <person name="Pauchet Y."/>
        </authorList>
    </citation>
    <scope>NUCLEOTIDE SEQUENCE [LARGE SCALE GENOMIC DNA]</scope>
    <source>
        <strain evidence="26">EAD_L_NR</strain>
    </source>
</reference>
<comment type="catalytic activity">
    <reaction evidence="20">
        <text>N(6)-(2E)-butenoyl-L-lysyl-[protein] + H2O = (2E)-2-butenoate + L-lysyl-[protein]</text>
        <dbReference type="Rhea" id="RHEA:69172"/>
        <dbReference type="Rhea" id="RHEA-COMP:9752"/>
        <dbReference type="Rhea" id="RHEA-COMP:13707"/>
        <dbReference type="ChEBI" id="CHEBI:15377"/>
        <dbReference type="ChEBI" id="CHEBI:29969"/>
        <dbReference type="ChEBI" id="CHEBI:35899"/>
        <dbReference type="ChEBI" id="CHEBI:137954"/>
    </reaction>
    <physiologicalReaction direction="left-to-right" evidence="20">
        <dbReference type="Rhea" id="RHEA:69173"/>
    </physiologicalReaction>
</comment>
<dbReference type="GO" id="GO:0005694">
    <property type="term" value="C:chromosome"/>
    <property type="evidence" value="ECO:0007669"/>
    <property type="project" value="UniProtKB-SubCell"/>
</dbReference>
<dbReference type="InterPro" id="IPR003084">
    <property type="entry name" value="HDAC_I/II"/>
</dbReference>
<comment type="catalytic activity">
    <reaction evidence="21">
        <text>N(6)-acetyl-L-lysyl-[histone] + H2O = L-lysyl-[histone] + acetate</text>
        <dbReference type="Rhea" id="RHEA:58196"/>
        <dbReference type="Rhea" id="RHEA-COMP:9845"/>
        <dbReference type="Rhea" id="RHEA-COMP:11338"/>
        <dbReference type="ChEBI" id="CHEBI:15377"/>
        <dbReference type="ChEBI" id="CHEBI:29969"/>
        <dbReference type="ChEBI" id="CHEBI:30089"/>
        <dbReference type="ChEBI" id="CHEBI:61930"/>
        <dbReference type="EC" id="3.5.1.98"/>
    </reaction>
    <physiologicalReaction direction="left-to-right" evidence="21">
        <dbReference type="Rhea" id="RHEA:58197"/>
    </physiologicalReaction>
</comment>
<evidence type="ECO:0000256" key="8">
    <source>
        <dbReference type="ARBA" id="ARBA00022490"/>
    </source>
</evidence>
<sequence>MNQKVVYICSAELIRQCNRLPTMLNRASMVQDLINSYEVLSPEKFLVVKSLDATEDELKSFHSSAYIDFLKKVNDLEDFDEFEEEQLEYGLAYDCPILERSYDLVKVIAGGTVSAAKLLAREKCKVAINWFGGWHHAQRDSAGGFCYVNDIVIAIQELSRTFERVLYVDLDIHHGDGVQNAFEYSNKILTLSFHKKSPGFYPGTGDLHDVGSAKGKYYSLNVPMLDGVGHGSYLKIFDKVFHSVLTSFKPKCIVVQCGADGLSGDPVGECNLTLKTIGECTERVLKSDLPILFVGGGGYNFANTARLWVYLTSLIGGVSLHEDIPDNSEYFTEYGPTYELYIDASLQKDQNTDAYIASVTSTIESCCSFIS</sequence>
<dbReference type="GO" id="GO:0141221">
    <property type="term" value="F:histone deacetylase activity, hydrolytic mechanism"/>
    <property type="evidence" value="ECO:0007669"/>
    <property type="project" value="UniProtKB-EC"/>
</dbReference>
<accession>A0AAV8W8B8</accession>
<keyword evidence="12" id="KW-0156">Chromatin regulator</keyword>
<dbReference type="GO" id="GO:0046872">
    <property type="term" value="F:metal ion binding"/>
    <property type="evidence" value="ECO:0007669"/>
    <property type="project" value="UniProtKB-KW"/>
</dbReference>
<proteinExistence type="inferred from homology"/>
<comment type="caution">
    <text evidence="26">The sequence shown here is derived from an EMBL/GenBank/DDBJ whole genome shotgun (WGS) entry which is preliminary data.</text>
</comment>
<evidence type="ECO:0000256" key="2">
    <source>
        <dbReference type="ARBA" id="ARBA00004123"/>
    </source>
</evidence>
<dbReference type="PANTHER" id="PTHR10625:SF14">
    <property type="entry name" value="HISTONE DEACETYLASE 8"/>
    <property type="match status" value="1"/>
</dbReference>
<evidence type="ECO:0000256" key="5">
    <source>
        <dbReference type="ARBA" id="ARBA00006457"/>
    </source>
</evidence>
<evidence type="ECO:0000256" key="4">
    <source>
        <dbReference type="ARBA" id="ARBA00004496"/>
    </source>
</evidence>
<dbReference type="Pfam" id="PF00850">
    <property type="entry name" value="Hist_deacetyl"/>
    <property type="match status" value="1"/>
</dbReference>
<keyword evidence="11" id="KW-0378">Hydrolase</keyword>
<evidence type="ECO:0000256" key="3">
    <source>
        <dbReference type="ARBA" id="ARBA00004286"/>
    </source>
</evidence>
<evidence type="ECO:0000256" key="24">
    <source>
        <dbReference type="PIRSR" id="PIRSR037913-3"/>
    </source>
</evidence>
<evidence type="ECO:0000256" key="11">
    <source>
        <dbReference type="ARBA" id="ARBA00022801"/>
    </source>
</evidence>
<organism evidence="26 27">
    <name type="scientific">Exocentrus adspersus</name>
    <dbReference type="NCBI Taxonomy" id="1586481"/>
    <lineage>
        <taxon>Eukaryota</taxon>
        <taxon>Metazoa</taxon>
        <taxon>Ecdysozoa</taxon>
        <taxon>Arthropoda</taxon>
        <taxon>Hexapoda</taxon>
        <taxon>Insecta</taxon>
        <taxon>Pterygota</taxon>
        <taxon>Neoptera</taxon>
        <taxon>Endopterygota</taxon>
        <taxon>Coleoptera</taxon>
        <taxon>Polyphaga</taxon>
        <taxon>Cucujiformia</taxon>
        <taxon>Chrysomeloidea</taxon>
        <taxon>Cerambycidae</taxon>
        <taxon>Lamiinae</taxon>
        <taxon>Acanthocinini</taxon>
        <taxon>Exocentrus</taxon>
    </lineage>
</organism>
<evidence type="ECO:0000256" key="7">
    <source>
        <dbReference type="ARBA" id="ARBA00022454"/>
    </source>
</evidence>
<dbReference type="PANTHER" id="PTHR10625">
    <property type="entry name" value="HISTONE DEACETYLASE HDAC1-RELATED"/>
    <property type="match status" value="1"/>
</dbReference>
<evidence type="ECO:0000256" key="21">
    <source>
        <dbReference type="ARBA" id="ARBA00049416"/>
    </source>
</evidence>
<evidence type="ECO:0000256" key="22">
    <source>
        <dbReference type="PIRSR" id="PIRSR037913-1"/>
    </source>
</evidence>
<evidence type="ECO:0000256" key="20">
    <source>
        <dbReference type="ARBA" id="ARBA00049193"/>
    </source>
</evidence>
<keyword evidence="7" id="KW-0158">Chromosome</keyword>
<dbReference type="EMBL" id="JANEYG010000006">
    <property type="protein sequence ID" value="KAJ8922638.1"/>
    <property type="molecule type" value="Genomic_DNA"/>
</dbReference>
<evidence type="ECO:0000256" key="12">
    <source>
        <dbReference type="ARBA" id="ARBA00022853"/>
    </source>
</evidence>
<evidence type="ECO:0000256" key="13">
    <source>
        <dbReference type="ARBA" id="ARBA00023015"/>
    </source>
</evidence>
<evidence type="ECO:0000256" key="10">
    <source>
        <dbReference type="ARBA" id="ARBA00022723"/>
    </source>
</evidence>
<evidence type="ECO:0000256" key="1">
    <source>
        <dbReference type="ARBA" id="ARBA00001968"/>
    </source>
</evidence>
<comment type="cofactor">
    <cofactor evidence="1">
        <name>a divalent metal cation</name>
        <dbReference type="ChEBI" id="CHEBI:60240"/>
    </cofactor>
</comment>
<evidence type="ECO:0000256" key="15">
    <source>
        <dbReference type="ARBA" id="ARBA00023242"/>
    </source>
</evidence>
<dbReference type="Gene3D" id="3.40.800.20">
    <property type="entry name" value="Histone deacetylase domain"/>
    <property type="match status" value="1"/>
</dbReference>
<dbReference type="GO" id="GO:0005634">
    <property type="term" value="C:nucleus"/>
    <property type="evidence" value="ECO:0007669"/>
    <property type="project" value="UniProtKB-SubCell"/>
</dbReference>
<evidence type="ECO:0000256" key="14">
    <source>
        <dbReference type="ARBA" id="ARBA00023163"/>
    </source>
</evidence>
<dbReference type="SUPFAM" id="SSF52768">
    <property type="entry name" value="Arginase/deacetylase"/>
    <property type="match status" value="1"/>
</dbReference>
<comment type="similarity">
    <text evidence="5">Belongs to the histone deacetylase family. HD type 1 subfamily.</text>
</comment>
<dbReference type="AlphaFoldDB" id="A0AAV8W8B8"/>